<dbReference type="Gene3D" id="2.130.10.10">
    <property type="entry name" value="YVTN repeat-like/Quinoprotein amine dehydrogenase"/>
    <property type="match status" value="1"/>
</dbReference>
<evidence type="ECO:0000313" key="7">
    <source>
        <dbReference type="EMBL" id="GIX63326.1"/>
    </source>
</evidence>
<keyword evidence="3" id="KW-0853">WD repeat</keyword>
<dbReference type="EMBL" id="BPLF01000002">
    <property type="protein sequence ID" value="GIX63326.1"/>
    <property type="molecule type" value="Genomic_DNA"/>
</dbReference>
<sequence>MAQDHEDKGHVTAPTSDQPEDTSRPVWQDEDDEGVATSGNAADASEPEWVRKRRRQLLEARDRAVAGDDFVDPGALTGKLTKVKAGSRSSGVRFRIDRDNDPRHNVAVTGGVSQLGFDHTGSLLAVLGRREKSLRLFEVDRHRSEGKHFRLKGEITSPASPGHTVSSFAFASNGKGILMVADHKAVLKYDPESSSTVRIASITNLRTEYGYRRVHTPPAPDDRGAADVFALSCSDHGGVLLCDSRSNSIMHHFQMNATAVGVGFHLRAGIVVTADEDANVYEWDLATGRCSHKFKDDHSLRLTSFAMSPSIRAEFARHAFMVAGSQMGFLNLFPVVPDAVGGPPPSSYIAQDHVKTYGNLSTAVTSIAAEDNGTFIAYASEHKRNALRIVHNPSGCVVGNWPTEKVNLGRVTDVAFASRFSTLAVGNRTGRVQFFRILTK</sequence>
<dbReference type="PANTHER" id="PTHR18359">
    <property type="entry name" value="WD-REPEAT PROTEIN-RELATED"/>
    <property type="match status" value="1"/>
</dbReference>
<dbReference type="GeneID" id="94194807"/>
<feature type="region of interest" description="Disordered" evidence="6">
    <location>
        <begin position="1"/>
        <end position="50"/>
    </location>
</feature>
<organism evidence="7 8">
    <name type="scientific">Babesia caballi</name>
    <dbReference type="NCBI Taxonomy" id="5871"/>
    <lineage>
        <taxon>Eukaryota</taxon>
        <taxon>Sar</taxon>
        <taxon>Alveolata</taxon>
        <taxon>Apicomplexa</taxon>
        <taxon>Aconoidasida</taxon>
        <taxon>Piroplasmida</taxon>
        <taxon>Babesiidae</taxon>
        <taxon>Babesia</taxon>
    </lineage>
</organism>
<keyword evidence="8" id="KW-1185">Reference proteome</keyword>
<dbReference type="Proteomes" id="UP001497744">
    <property type="component" value="Unassembled WGS sequence"/>
</dbReference>
<dbReference type="GO" id="GO:0006364">
    <property type="term" value="P:rRNA processing"/>
    <property type="evidence" value="ECO:0007669"/>
    <property type="project" value="UniProtKB-KW"/>
</dbReference>
<proteinExistence type="predicted"/>
<dbReference type="RefSeq" id="XP_067715395.1">
    <property type="nucleotide sequence ID" value="XM_067859294.1"/>
</dbReference>
<dbReference type="InterPro" id="IPR015943">
    <property type="entry name" value="WD40/YVTN_repeat-like_dom_sf"/>
</dbReference>
<keyword evidence="2" id="KW-0698">rRNA processing</keyword>
<evidence type="ECO:0000256" key="5">
    <source>
        <dbReference type="ARBA" id="ARBA00023242"/>
    </source>
</evidence>
<dbReference type="InterPro" id="IPR045161">
    <property type="entry name" value="Utp18"/>
</dbReference>
<keyword evidence="5" id="KW-0539">Nucleus</keyword>
<protein>
    <submittedName>
        <fullName evidence="7">WD-40 repeat protein</fullName>
    </submittedName>
</protein>
<feature type="compositionally biased region" description="Basic and acidic residues" evidence="6">
    <location>
        <begin position="1"/>
        <end position="10"/>
    </location>
</feature>
<evidence type="ECO:0000313" key="8">
    <source>
        <dbReference type="Proteomes" id="UP001497744"/>
    </source>
</evidence>
<keyword evidence="4" id="KW-0677">Repeat</keyword>
<gene>
    <name evidence="7" type="ORF">BcabD6B2_27610</name>
</gene>
<dbReference type="GO" id="GO:0032040">
    <property type="term" value="C:small-subunit processome"/>
    <property type="evidence" value="ECO:0007669"/>
    <property type="project" value="TreeGrafter"/>
</dbReference>
<dbReference type="SUPFAM" id="SSF50978">
    <property type="entry name" value="WD40 repeat-like"/>
    <property type="match status" value="1"/>
</dbReference>
<comment type="subcellular location">
    <subcellularLocation>
        <location evidence="1">Nucleus</location>
        <location evidence="1">Nucleolus</location>
    </subcellularLocation>
</comment>
<name>A0AAV4LW40_BABCB</name>
<evidence type="ECO:0000256" key="6">
    <source>
        <dbReference type="SAM" id="MobiDB-lite"/>
    </source>
</evidence>
<dbReference type="GO" id="GO:0034388">
    <property type="term" value="C:Pwp2p-containing subcomplex of 90S preribosome"/>
    <property type="evidence" value="ECO:0007669"/>
    <property type="project" value="TreeGrafter"/>
</dbReference>
<evidence type="ECO:0000256" key="1">
    <source>
        <dbReference type="ARBA" id="ARBA00004604"/>
    </source>
</evidence>
<dbReference type="PANTHER" id="PTHR18359:SF0">
    <property type="entry name" value="U3 SMALL NUCLEOLAR RNA-ASSOCIATED PROTEIN 18 HOMOLOG"/>
    <property type="match status" value="1"/>
</dbReference>
<evidence type="ECO:0000256" key="3">
    <source>
        <dbReference type="ARBA" id="ARBA00022574"/>
    </source>
</evidence>
<comment type="caution">
    <text evidence="7">The sequence shown here is derived from an EMBL/GenBank/DDBJ whole genome shotgun (WGS) entry which is preliminary data.</text>
</comment>
<evidence type="ECO:0000256" key="2">
    <source>
        <dbReference type="ARBA" id="ARBA00022552"/>
    </source>
</evidence>
<dbReference type="AlphaFoldDB" id="A0AAV4LW40"/>
<reference evidence="7 8" key="1">
    <citation type="submission" date="2021-06" db="EMBL/GenBank/DDBJ databases">
        <title>Genome sequence of Babesia caballi.</title>
        <authorList>
            <person name="Yamagishi J."/>
            <person name="Kidaka T."/>
            <person name="Ochi A."/>
        </authorList>
    </citation>
    <scope>NUCLEOTIDE SEQUENCE [LARGE SCALE GENOMIC DNA]</scope>
    <source>
        <strain evidence="7">USDA-D6B2</strain>
    </source>
</reference>
<dbReference type="InterPro" id="IPR036322">
    <property type="entry name" value="WD40_repeat_dom_sf"/>
</dbReference>
<accession>A0AAV4LW40</accession>
<evidence type="ECO:0000256" key="4">
    <source>
        <dbReference type="ARBA" id="ARBA00022737"/>
    </source>
</evidence>